<organism evidence="4 5">
    <name type="scientific">Stylonychia lemnae</name>
    <name type="common">Ciliate</name>
    <dbReference type="NCBI Taxonomy" id="5949"/>
    <lineage>
        <taxon>Eukaryota</taxon>
        <taxon>Sar</taxon>
        <taxon>Alveolata</taxon>
        <taxon>Ciliophora</taxon>
        <taxon>Intramacronucleata</taxon>
        <taxon>Spirotrichea</taxon>
        <taxon>Stichotrichia</taxon>
        <taxon>Sporadotrichida</taxon>
        <taxon>Oxytrichidae</taxon>
        <taxon>Stylonychinae</taxon>
        <taxon>Stylonychia</taxon>
    </lineage>
</organism>
<evidence type="ECO:0000259" key="3">
    <source>
        <dbReference type="Pfam" id="PF10358"/>
    </source>
</evidence>
<dbReference type="InParanoid" id="A0A077ZRZ9"/>
<feature type="region of interest" description="Disordered" evidence="2">
    <location>
        <begin position="482"/>
        <end position="504"/>
    </location>
</feature>
<gene>
    <name evidence="4" type="primary">Contig9255.g9890</name>
    <name evidence="4" type="ORF">STYLEM_1217</name>
</gene>
<evidence type="ECO:0000313" key="4">
    <source>
        <dbReference type="EMBL" id="CDW72259.1"/>
    </source>
</evidence>
<evidence type="ECO:0000256" key="2">
    <source>
        <dbReference type="SAM" id="MobiDB-lite"/>
    </source>
</evidence>
<proteinExistence type="predicted"/>
<name>A0A077ZRZ9_STYLE</name>
<dbReference type="Pfam" id="PF10358">
    <property type="entry name" value="NT-C2"/>
    <property type="match status" value="1"/>
</dbReference>
<keyword evidence="5" id="KW-1185">Reference proteome</keyword>
<accession>A0A077ZRZ9</accession>
<feature type="coiled-coil region" evidence="1">
    <location>
        <begin position="605"/>
        <end position="650"/>
    </location>
</feature>
<dbReference type="EMBL" id="CCKQ01001151">
    <property type="protein sequence ID" value="CDW72259.1"/>
    <property type="molecule type" value="Genomic_DNA"/>
</dbReference>
<feature type="coiled-coil region" evidence="1">
    <location>
        <begin position="537"/>
        <end position="571"/>
    </location>
</feature>
<dbReference type="AlphaFoldDB" id="A0A077ZRZ9"/>
<evidence type="ECO:0000256" key="1">
    <source>
        <dbReference type="SAM" id="Coils"/>
    </source>
</evidence>
<feature type="domain" description="C2 NT-type" evidence="3">
    <location>
        <begin position="343"/>
        <end position="466"/>
    </location>
</feature>
<dbReference type="InterPro" id="IPR019448">
    <property type="entry name" value="NT-C2"/>
</dbReference>
<evidence type="ECO:0000313" key="5">
    <source>
        <dbReference type="Proteomes" id="UP000039865"/>
    </source>
</evidence>
<dbReference type="Proteomes" id="UP000039865">
    <property type="component" value="Unassembled WGS sequence"/>
</dbReference>
<keyword evidence="1" id="KW-0175">Coiled coil</keyword>
<sequence length="656" mass="76259">MGDIHYQKEYLPGYTGHVPKKNDIYGCTAGDINRIITGQGYKPSNYDVDLSKGNDAAFAQRTFYSKPPLKDDSTHGLQYGNVSKHGDNWIGGPSNNVKAQHIPGYKGYVPNIKAENLYGKSFAQSTAQAINKEYIQGISLPANERFLTTNNDQFNKTNFRRIKDQPEPADIKDHTHALNFKDAEQIATFINTSYRFSGLEIQRRNVYLEMPTVGYQGYKSVYRPQTVSIAHRKDPFFNINPLKARIKDSNMENDQNFLNMTEGFQKAATTIKRQSSQATNGFNKTQSNTDSQQELVKIPVAGYTGHRTGYKAQNFYGKNFRDCTIQSKYISRLSKDVQQETYKMHIRIVSVSYLTPEDLYGIYIKIKRGKKRIIGQNRYAIYKDSKNVEISEIFEQTSVFYKNQHTQKYQPKMVYFSKKDKVLGRVRFDASSFVGKKNLISELSFVSNTSKDARITLETSVLQEMKQDLDVKDQLYQDLFFNDSSSNSEDEHSRGTAPMTRQKTYSETIQQIKAKKLYSSEDVQLMTLQNEDMKKVQIILEDQVERLNSRKNDMENQFEQYMESKQLYQTKIENQMERLQRNEFSEKDCEVSDSQLAEMRRRLQILELIEEMRKQEELEEIERQEINRQLHQVKQKLELEETENEKLKIKLKASSQ</sequence>
<reference evidence="4 5" key="1">
    <citation type="submission" date="2014-06" db="EMBL/GenBank/DDBJ databases">
        <authorList>
            <person name="Swart Estienne"/>
        </authorList>
    </citation>
    <scope>NUCLEOTIDE SEQUENCE [LARGE SCALE GENOMIC DNA]</scope>
    <source>
        <strain evidence="4 5">130c</strain>
    </source>
</reference>
<dbReference type="OrthoDB" id="305510at2759"/>
<protein>
    <recommendedName>
        <fullName evidence="3">C2 NT-type domain-containing protein</fullName>
    </recommendedName>
</protein>